<evidence type="ECO:0000256" key="1">
    <source>
        <dbReference type="SAM" id="Phobius"/>
    </source>
</evidence>
<accession>A0ABV8UWI3</accession>
<dbReference type="Proteomes" id="UP001595733">
    <property type="component" value="Unassembled WGS sequence"/>
</dbReference>
<keyword evidence="1" id="KW-1133">Transmembrane helix</keyword>
<reference evidence="3" key="1">
    <citation type="journal article" date="2019" name="Int. J. Syst. Evol. Microbiol.">
        <title>The Global Catalogue of Microorganisms (GCM) 10K type strain sequencing project: providing services to taxonomists for standard genome sequencing and annotation.</title>
        <authorList>
            <consortium name="The Broad Institute Genomics Platform"/>
            <consortium name="The Broad Institute Genome Sequencing Center for Infectious Disease"/>
            <person name="Wu L."/>
            <person name="Ma J."/>
        </authorList>
    </citation>
    <scope>NUCLEOTIDE SEQUENCE [LARGE SCALE GENOMIC DNA]</scope>
    <source>
        <strain evidence="3">CCUG 50353</strain>
    </source>
</reference>
<comment type="caution">
    <text evidence="2">The sequence shown here is derived from an EMBL/GenBank/DDBJ whole genome shotgun (WGS) entry which is preliminary data.</text>
</comment>
<keyword evidence="3" id="KW-1185">Reference proteome</keyword>
<evidence type="ECO:0000313" key="2">
    <source>
        <dbReference type="EMBL" id="MFC4355701.1"/>
    </source>
</evidence>
<proteinExistence type="predicted"/>
<gene>
    <name evidence="2" type="ORF">ACFO0S_11620</name>
</gene>
<feature type="transmembrane region" description="Helical" evidence="1">
    <location>
        <begin position="6"/>
        <end position="27"/>
    </location>
</feature>
<dbReference type="RefSeq" id="WP_378142263.1">
    <property type="nucleotide sequence ID" value="NZ_JBHSEF010000024.1"/>
</dbReference>
<keyword evidence="1" id="KW-0812">Transmembrane</keyword>
<sequence>MGIFLAIVFGFLTVMSIAGGTMMFYFMTAMNNHDAEKIDPRPQE</sequence>
<evidence type="ECO:0000313" key="3">
    <source>
        <dbReference type="Proteomes" id="UP001595733"/>
    </source>
</evidence>
<protein>
    <submittedName>
        <fullName evidence="2">Uncharacterized protein</fullName>
    </submittedName>
</protein>
<keyword evidence="1" id="KW-0472">Membrane</keyword>
<dbReference type="EMBL" id="JBHSEF010000024">
    <property type="protein sequence ID" value="MFC4355701.1"/>
    <property type="molecule type" value="Genomic_DNA"/>
</dbReference>
<name>A0ABV8UWI3_9BACL</name>
<organism evidence="2 3">
    <name type="scientific">Chryseomicrobium palamuruense</name>
    <dbReference type="NCBI Taxonomy" id="682973"/>
    <lineage>
        <taxon>Bacteria</taxon>
        <taxon>Bacillati</taxon>
        <taxon>Bacillota</taxon>
        <taxon>Bacilli</taxon>
        <taxon>Bacillales</taxon>
        <taxon>Caryophanaceae</taxon>
        <taxon>Chryseomicrobium</taxon>
    </lineage>
</organism>